<comment type="caution">
    <text evidence="2">The sequence shown here is derived from an EMBL/GenBank/DDBJ whole genome shotgun (WGS) entry which is preliminary data.</text>
</comment>
<evidence type="ECO:0000313" key="5">
    <source>
        <dbReference type="Proteomes" id="UP000194977"/>
    </source>
</evidence>
<proteinExistence type="predicted"/>
<dbReference type="Proteomes" id="UP000194977">
    <property type="component" value="Unassembled WGS sequence"/>
</dbReference>
<dbReference type="EMBL" id="NART01000086">
    <property type="protein sequence ID" value="OTQ08415.1"/>
    <property type="molecule type" value="Genomic_DNA"/>
</dbReference>
<evidence type="ECO:0000313" key="3">
    <source>
        <dbReference type="EMBL" id="OTQ08415.1"/>
    </source>
</evidence>
<protein>
    <recommendedName>
        <fullName evidence="1">DUF7716 domain-containing protein</fullName>
    </recommendedName>
</protein>
<evidence type="ECO:0000313" key="4">
    <source>
        <dbReference type="Proteomes" id="UP000194800"/>
    </source>
</evidence>
<evidence type="ECO:0000313" key="2">
    <source>
        <dbReference type="EMBL" id="OTP97822.1"/>
    </source>
</evidence>
<gene>
    <name evidence="3" type="ORF">B6C91_12415</name>
    <name evidence="2" type="ORF">B6D08_13370</name>
</gene>
<dbReference type="Proteomes" id="UP000194800">
    <property type="component" value="Unassembled WGS sequence"/>
</dbReference>
<feature type="domain" description="DUF7716" evidence="1">
    <location>
        <begin position="23"/>
        <end position="80"/>
    </location>
</feature>
<dbReference type="OrthoDB" id="6494957at2"/>
<keyword evidence="4" id="KW-1185">Reference proteome</keyword>
<dbReference type="EMBL" id="NARP01000050">
    <property type="protein sequence ID" value="OTP97822.1"/>
    <property type="molecule type" value="Genomic_DNA"/>
</dbReference>
<dbReference type="Pfam" id="PF24832">
    <property type="entry name" value="DUF7716"/>
    <property type="match status" value="1"/>
</dbReference>
<accession>A0A2C9XXY2</accession>
<sequence>MFVDSDFDDTKKCIESANYYLSETTEEDDDMEEQEDKYLAWLKYATFLAIIDNKLEHHPNASEDDLIEAVIYYLEEDDFLD</sequence>
<reference evidence="4 5" key="1">
    <citation type="submission" date="2017-03" db="EMBL/GenBank/DDBJ databases">
        <title>Comparative genomics of honeybee gut symbionts reveal geographically distinct and subgroup specific antibiotic resistance.</title>
        <authorList>
            <person name="Ludvigsen J."/>
            <person name="Porcellato D."/>
            <person name="Labee-Lund T.M."/>
            <person name="Amdam G.V."/>
            <person name="Rudi K."/>
        </authorList>
    </citation>
    <scope>NUCLEOTIDE SEQUENCE [LARGE SCALE GENOMIC DNA]</scope>
    <source>
        <strain evidence="2 5">A-7-12</strain>
        <strain evidence="3 4">A-9-12</strain>
    </source>
</reference>
<dbReference type="InterPro" id="IPR056133">
    <property type="entry name" value="DUF7716"/>
</dbReference>
<dbReference type="AlphaFoldDB" id="A0A2C9XXY2"/>
<organism evidence="2 5">
    <name type="scientific">Gilliamella apicola</name>
    <dbReference type="NCBI Taxonomy" id="1196095"/>
    <lineage>
        <taxon>Bacteria</taxon>
        <taxon>Pseudomonadati</taxon>
        <taxon>Pseudomonadota</taxon>
        <taxon>Gammaproteobacteria</taxon>
        <taxon>Orbales</taxon>
        <taxon>Orbaceae</taxon>
        <taxon>Gilliamella</taxon>
    </lineage>
</organism>
<evidence type="ECO:0000259" key="1">
    <source>
        <dbReference type="Pfam" id="PF24832"/>
    </source>
</evidence>
<name>A0A2C9XXY2_9GAMM</name>